<dbReference type="AlphaFoldDB" id="A0A438BLC1"/>
<comment type="caution">
    <text evidence="1">The sequence shown here is derived from an EMBL/GenBank/DDBJ whole genome shotgun (WGS) entry which is preliminary data.</text>
</comment>
<reference evidence="1 2" key="1">
    <citation type="journal article" date="2018" name="PLoS Genet.">
        <title>Population sequencing reveals clonal diversity and ancestral inbreeding in the grapevine cultivar Chardonnay.</title>
        <authorList>
            <person name="Roach M.J."/>
            <person name="Johnson D.L."/>
            <person name="Bohlmann J."/>
            <person name="van Vuuren H.J."/>
            <person name="Jones S.J."/>
            <person name="Pretorius I.S."/>
            <person name="Schmidt S.A."/>
            <person name="Borneman A.R."/>
        </authorList>
    </citation>
    <scope>NUCLEOTIDE SEQUENCE [LARGE SCALE GENOMIC DNA]</scope>
    <source>
        <strain evidence="2">cv. Chardonnay</strain>
        <tissue evidence="1">Leaf</tissue>
    </source>
</reference>
<dbReference type="Gene3D" id="3.30.70.270">
    <property type="match status" value="1"/>
</dbReference>
<proteinExistence type="predicted"/>
<dbReference type="EMBL" id="QGNW01002732">
    <property type="protein sequence ID" value="RVW11755.1"/>
    <property type="molecule type" value="Genomic_DNA"/>
</dbReference>
<name>A0A438BLC1_VITVI</name>
<gene>
    <name evidence="1" type="ORF">CK203_089801</name>
</gene>
<dbReference type="InterPro" id="IPR043502">
    <property type="entry name" value="DNA/RNA_pol_sf"/>
</dbReference>
<evidence type="ECO:0000313" key="1">
    <source>
        <dbReference type="EMBL" id="RVW11755.1"/>
    </source>
</evidence>
<dbReference type="PANTHER" id="PTHR35046:SF26">
    <property type="entry name" value="RNA-DIRECTED DNA POLYMERASE"/>
    <property type="match status" value="1"/>
</dbReference>
<organism evidence="1 2">
    <name type="scientific">Vitis vinifera</name>
    <name type="common">Grape</name>
    <dbReference type="NCBI Taxonomy" id="29760"/>
    <lineage>
        <taxon>Eukaryota</taxon>
        <taxon>Viridiplantae</taxon>
        <taxon>Streptophyta</taxon>
        <taxon>Embryophyta</taxon>
        <taxon>Tracheophyta</taxon>
        <taxon>Spermatophyta</taxon>
        <taxon>Magnoliopsida</taxon>
        <taxon>eudicotyledons</taxon>
        <taxon>Gunneridae</taxon>
        <taxon>Pentapetalae</taxon>
        <taxon>rosids</taxon>
        <taxon>Vitales</taxon>
        <taxon>Vitaceae</taxon>
        <taxon>Viteae</taxon>
        <taxon>Vitis</taxon>
    </lineage>
</organism>
<dbReference type="PANTHER" id="PTHR35046">
    <property type="entry name" value="ZINC KNUCKLE (CCHC-TYPE) FAMILY PROTEIN"/>
    <property type="match status" value="1"/>
</dbReference>
<accession>A0A438BLC1</accession>
<dbReference type="Proteomes" id="UP000288805">
    <property type="component" value="Unassembled WGS sequence"/>
</dbReference>
<dbReference type="InterPro" id="IPR043128">
    <property type="entry name" value="Rev_trsase/Diguanyl_cyclase"/>
</dbReference>
<sequence length="112" mass="12710">MDTSATQQAPCHEFLLPLLEEFKDVIPNEIPIGLPPMRNIRHCIDLVVGAALPNKALKEGCSWHMCIDSRAINKITIKYRYPIPRLDNLLDQLHGIRCSLRLISKAVIIKLE</sequence>
<dbReference type="SUPFAM" id="SSF56672">
    <property type="entry name" value="DNA/RNA polymerases"/>
    <property type="match status" value="1"/>
</dbReference>
<protein>
    <recommendedName>
        <fullName evidence="3">Transposon Ty3-I Gag-Pol polyprotein</fullName>
    </recommendedName>
</protein>
<evidence type="ECO:0008006" key="3">
    <source>
        <dbReference type="Google" id="ProtNLM"/>
    </source>
</evidence>
<evidence type="ECO:0000313" key="2">
    <source>
        <dbReference type="Proteomes" id="UP000288805"/>
    </source>
</evidence>